<dbReference type="OrthoDB" id="5634904at2"/>
<reference evidence="1 2" key="1">
    <citation type="submission" date="2018-02" db="EMBL/GenBank/DDBJ databases">
        <title>Draft genome sequences of four Legionella pneumophila clinical strains isolated in Ontario.</title>
        <authorList>
            <person name="Fortuna A."/>
            <person name="Ramnarine R."/>
            <person name="Li A."/>
            <person name="Frantz C."/>
            <person name="Mallo G."/>
        </authorList>
    </citation>
    <scope>NUCLEOTIDE SEQUENCE [LARGE SCALE GENOMIC DNA]</scope>
    <source>
        <strain evidence="1 2">LG61</strain>
    </source>
</reference>
<dbReference type="EMBL" id="PQWY01000001">
    <property type="protein sequence ID" value="PPK34059.1"/>
    <property type="molecule type" value="Genomic_DNA"/>
</dbReference>
<dbReference type="Proteomes" id="UP000239239">
    <property type="component" value="Unassembled WGS sequence"/>
</dbReference>
<sequence length="648" mass="72931">MIAPYLYMPHASDENQASKPTDLVFILAIAGRIDAQSRILAQELDKSRIVYYAYAVLDSLSSSYSMFKYFFDLFASPNDNDAMHEFLNSPAGLITITVESVFLVTFSFLACQFENEKEDSYKKFIASAWPYFRDVMKGLKNAYKGWRSAVVAFSLIGGVDAKFLILPMGVILGVFAAANRFWIRSMLEDRKTMMSANIALLMEIKKLISLSHEESLSYLKRIKYQTMPTRNFAFWAVAAGGLLDGLYLYVGVLGLAVLSPQLLTAMALICVFYTVACVITRIYEEYDFQLRLLITQTKCQLALITKELETHYARLLFLQEKHDLSKVDQEELKRLKSLVHNLITQFDDKRKLLSQQSNRTYLSSALLGMKNGLYAYGALASVLFLVGSILVLVGISFPPALLVASIILGLVLVLGFTSHSLVTNYWHQKKQDTQKQRPYERLIEWKNSLNDELNKAELLEPEEFHALLNDGLSLDPSPQFFFQEWFEVLRSLFSGFGKGQKFVDFAGSSLQEMGEDGHYRDTPVMYVLSAFSALLFGVTLALRALAKGLGRTPLAQQAKLTDDSKETSVNPEITKEVIHKTEEQRESIQYAKCRTDSPGRADSLSLFGIFETKTKKNQSNYPTIPHSKSESALNQLIPSQSSTILGLA</sequence>
<dbReference type="AlphaFoldDB" id="A0A2S6F9C9"/>
<organism evidence="1 2">
    <name type="scientific">Legionella pneumophila</name>
    <dbReference type="NCBI Taxonomy" id="446"/>
    <lineage>
        <taxon>Bacteria</taxon>
        <taxon>Pseudomonadati</taxon>
        <taxon>Pseudomonadota</taxon>
        <taxon>Gammaproteobacteria</taxon>
        <taxon>Legionellales</taxon>
        <taxon>Legionellaceae</taxon>
        <taxon>Legionella</taxon>
    </lineage>
</organism>
<protein>
    <submittedName>
        <fullName evidence="1">Uncharacterized protein</fullName>
    </submittedName>
</protein>
<evidence type="ECO:0000313" key="2">
    <source>
        <dbReference type="Proteomes" id="UP000239239"/>
    </source>
</evidence>
<comment type="caution">
    <text evidence="1">The sequence shown here is derived from an EMBL/GenBank/DDBJ whole genome shotgun (WGS) entry which is preliminary data.</text>
</comment>
<proteinExistence type="predicted"/>
<name>A0A2S6F9C9_LEGPN</name>
<evidence type="ECO:0000313" key="1">
    <source>
        <dbReference type="EMBL" id="PPK34059.1"/>
    </source>
</evidence>
<accession>A0A2S6F9C9</accession>
<gene>
    <name evidence="1" type="ORF">C3928_00825</name>
</gene>